<dbReference type="AlphaFoldDB" id="A0A0F9GAK8"/>
<gene>
    <name evidence="1" type="ORF">LCGC14_1850090</name>
</gene>
<organism evidence="1">
    <name type="scientific">marine sediment metagenome</name>
    <dbReference type="NCBI Taxonomy" id="412755"/>
    <lineage>
        <taxon>unclassified sequences</taxon>
        <taxon>metagenomes</taxon>
        <taxon>ecological metagenomes</taxon>
    </lineage>
</organism>
<sequence>MAERDDLMQIGMDAMKDAKDTAVSMVREARASIVNAPAFGRELKRHERINEHLSFLNNAGSMSLKWDELETRFKIPEGTIPRRWLEYGRLVKQELDQEEA</sequence>
<accession>A0A0F9GAK8</accession>
<comment type="caution">
    <text evidence="1">The sequence shown here is derived from an EMBL/GenBank/DDBJ whole genome shotgun (WGS) entry which is preliminary data.</text>
</comment>
<proteinExistence type="predicted"/>
<feature type="non-terminal residue" evidence="1">
    <location>
        <position position="100"/>
    </location>
</feature>
<name>A0A0F9GAK8_9ZZZZ</name>
<dbReference type="EMBL" id="LAZR01018570">
    <property type="protein sequence ID" value="KKL95884.1"/>
    <property type="molecule type" value="Genomic_DNA"/>
</dbReference>
<reference evidence="1" key="1">
    <citation type="journal article" date="2015" name="Nature">
        <title>Complex archaea that bridge the gap between prokaryotes and eukaryotes.</title>
        <authorList>
            <person name="Spang A."/>
            <person name="Saw J.H."/>
            <person name="Jorgensen S.L."/>
            <person name="Zaremba-Niedzwiedzka K."/>
            <person name="Martijn J."/>
            <person name="Lind A.E."/>
            <person name="van Eijk R."/>
            <person name="Schleper C."/>
            <person name="Guy L."/>
            <person name="Ettema T.J."/>
        </authorList>
    </citation>
    <scope>NUCLEOTIDE SEQUENCE</scope>
</reference>
<protein>
    <submittedName>
        <fullName evidence="1">Uncharacterized protein</fullName>
    </submittedName>
</protein>
<evidence type="ECO:0000313" key="1">
    <source>
        <dbReference type="EMBL" id="KKL95884.1"/>
    </source>
</evidence>